<evidence type="ECO:0000313" key="16">
    <source>
        <dbReference type="Proteomes" id="UP000190037"/>
    </source>
</evidence>
<keyword evidence="4 12" id="KW-0812">Transmembrane</keyword>
<keyword evidence="9 12" id="KW-0066">ATP synthesis</keyword>
<keyword evidence="12" id="KW-1003">Cell membrane</keyword>
<dbReference type="Proteomes" id="UP000190037">
    <property type="component" value="Unassembled WGS sequence"/>
</dbReference>
<dbReference type="RefSeq" id="WP_078975452.1">
    <property type="nucleotide sequence ID" value="NZ_MWQN01000001.1"/>
</dbReference>
<comment type="function">
    <text evidence="10 12">F(1)F(0) ATP synthase produces ATP from ADP in the presence of a proton or sodium gradient. F-type ATPases consist of two structural domains, F(1) containing the extramembraneous catalytic core and F(0) containing the membrane proton channel, linked together by a central stalk and a peripheral stalk. During catalysis, ATP synthesis in the catalytic domain of F(1) is coupled via a rotary mechanism of the central stalk subunits to proton translocation.</text>
</comment>
<evidence type="ECO:0000256" key="5">
    <source>
        <dbReference type="ARBA" id="ARBA00022781"/>
    </source>
</evidence>
<evidence type="ECO:0000313" key="15">
    <source>
        <dbReference type="EMBL" id="OPC81147.1"/>
    </source>
</evidence>
<dbReference type="CDD" id="cd06503">
    <property type="entry name" value="ATP-synt_Fo_b"/>
    <property type="match status" value="1"/>
</dbReference>
<keyword evidence="16" id="KW-1185">Reference proteome</keyword>
<dbReference type="GO" id="GO:0005886">
    <property type="term" value="C:plasma membrane"/>
    <property type="evidence" value="ECO:0007669"/>
    <property type="project" value="UniProtKB-SubCell"/>
</dbReference>
<evidence type="ECO:0000256" key="11">
    <source>
        <dbReference type="ARBA" id="ARBA00037847"/>
    </source>
</evidence>
<dbReference type="GO" id="GO:0046933">
    <property type="term" value="F:proton-transporting ATP synthase activity, rotational mechanism"/>
    <property type="evidence" value="ECO:0007669"/>
    <property type="project" value="UniProtKB-UniRule"/>
</dbReference>
<feature type="coiled-coil region" evidence="14">
    <location>
        <begin position="55"/>
        <end position="82"/>
    </location>
</feature>
<keyword evidence="6 12" id="KW-1133">Transmembrane helix</keyword>
<evidence type="ECO:0000256" key="14">
    <source>
        <dbReference type="SAM" id="Coils"/>
    </source>
</evidence>
<proteinExistence type="inferred from homology"/>
<dbReference type="InterPro" id="IPR002146">
    <property type="entry name" value="ATP_synth_b/b'su_bac/chlpt"/>
</dbReference>
<evidence type="ECO:0000256" key="12">
    <source>
        <dbReference type="HAMAP-Rule" id="MF_01398"/>
    </source>
</evidence>
<evidence type="ECO:0000256" key="7">
    <source>
        <dbReference type="ARBA" id="ARBA00023065"/>
    </source>
</evidence>
<dbReference type="GO" id="GO:0046961">
    <property type="term" value="F:proton-transporting ATPase activity, rotational mechanism"/>
    <property type="evidence" value="ECO:0007669"/>
    <property type="project" value="TreeGrafter"/>
</dbReference>
<comment type="similarity">
    <text evidence="1 12 13">Belongs to the ATPase B chain family.</text>
</comment>
<feature type="transmembrane region" description="Helical" evidence="12">
    <location>
        <begin position="12"/>
        <end position="30"/>
    </location>
</feature>
<dbReference type="STRING" id="159449.B4N89_09465"/>
<evidence type="ECO:0000256" key="1">
    <source>
        <dbReference type="ARBA" id="ARBA00005513"/>
    </source>
</evidence>
<dbReference type="Pfam" id="PF00430">
    <property type="entry name" value="ATP-synt_B"/>
    <property type="match status" value="1"/>
</dbReference>
<dbReference type="InterPro" id="IPR050059">
    <property type="entry name" value="ATP_synthase_B_chain"/>
</dbReference>
<comment type="caution">
    <text evidence="15">The sequence shown here is derived from an EMBL/GenBank/DDBJ whole genome shotgun (WGS) entry which is preliminary data.</text>
</comment>
<name>A0A1T3NWD5_9ACTN</name>
<accession>A0A1T3NWD5</accession>
<dbReference type="OrthoDB" id="5243563at2"/>
<keyword evidence="14" id="KW-0175">Coiled coil</keyword>
<keyword evidence="7 12" id="KW-0406">Ion transport</keyword>
<comment type="subunit">
    <text evidence="12">F-type ATPases have 2 components, F(1) - the catalytic core - and F(0) - the membrane proton channel. F(1) has five subunits: alpha(3), beta(3), gamma(1), delta(1), epsilon(1). F(0) has three main subunits: a(1), b(2) and c(10-14). The alpha and beta chains form an alternating ring which encloses part of the gamma chain. F(1) is attached to F(0) by a central stalk formed by the gamma and epsilon chains, while a peripheral stalk is formed by the delta and b chains.</text>
</comment>
<dbReference type="GO" id="GO:0045259">
    <property type="term" value="C:proton-transporting ATP synthase complex"/>
    <property type="evidence" value="ECO:0007669"/>
    <property type="project" value="UniProtKB-KW"/>
</dbReference>
<dbReference type="PANTHER" id="PTHR33445:SF1">
    <property type="entry name" value="ATP SYNTHASE SUBUNIT B"/>
    <property type="match status" value="1"/>
</dbReference>
<comment type="function">
    <text evidence="12">Component of the F(0) channel, it forms part of the peripheral stalk, linking F(1) to F(0).</text>
</comment>
<evidence type="ECO:0000256" key="8">
    <source>
        <dbReference type="ARBA" id="ARBA00023136"/>
    </source>
</evidence>
<evidence type="ECO:0000256" key="13">
    <source>
        <dbReference type="RuleBase" id="RU003848"/>
    </source>
</evidence>
<reference evidence="15 16" key="1">
    <citation type="submission" date="2017-03" db="EMBL/GenBank/DDBJ databases">
        <title>Draft genome sequence of Streptomyces scabrisporus NF3, endophyte isolated from Amphipterygium adstringens.</title>
        <authorList>
            <person name="Vazquez M."/>
            <person name="Ceapa C.D."/>
            <person name="Rodriguez Luna D."/>
            <person name="Sanchez Esquivel S."/>
        </authorList>
    </citation>
    <scope>NUCLEOTIDE SEQUENCE [LARGE SCALE GENOMIC DNA]</scope>
    <source>
        <strain evidence="15 16">NF3</strain>
    </source>
</reference>
<evidence type="ECO:0000256" key="4">
    <source>
        <dbReference type="ARBA" id="ARBA00022692"/>
    </source>
</evidence>
<keyword evidence="2 12" id="KW-0813">Transport</keyword>
<gene>
    <name evidence="12" type="primary">atpF</name>
    <name evidence="15" type="ORF">B4N89_09465</name>
</gene>
<keyword evidence="5 12" id="KW-0375">Hydrogen ion transport</keyword>
<evidence type="ECO:0000256" key="2">
    <source>
        <dbReference type="ARBA" id="ARBA00022448"/>
    </source>
</evidence>
<evidence type="ECO:0000256" key="10">
    <source>
        <dbReference type="ARBA" id="ARBA00025198"/>
    </source>
</evidence>
<keyword evidence="8 12" id="KW-0472">Membrane</keyword>
<organism evidence="15 16">
    <name type="scientific">Embleya scabrispora</name>
    <dbReference type="NCBI Taxonomy" id="159449"/>
    <lineage>
        <taxon>Bacteria</taxon>
        <taxon>Bacillati</taxon>
        <taxon>Actinomycetota</taxon>
        <taxon>Actinomycetes</taxon>
        <taxon>Kitasatosporales</taxon>
        <taxon>Streptomycetaceae</taxon>
        <taxon>Embleya</taxon>
    </lineage>
</organism>
<protein>
    <recommendedName>
        <fullName evidence="12">ATP synthase subunit b</fullName>
    </recommendedName>
    <alternativeName>
        <fullName evidence="12">ATP synthase F(0) sector subunit b</fullName>
    </alternativeName>
    <alternativeName>
        <fullName evidence="12">ATPase subunit I</fullName>
    </alternativeName>
    <alternativeName>
        <fullName evidence="12">F-type ATPase subunit b</fullName>
        <shortName evidence="12">F-ATPase subunit b</shortName>
    </alternativeName>
</protein>
<dbReference type="HAMAP" id="MF_01398">
    <property type="entry name" value="ATP_synth_b_bprime"/>
    <property type="match status" value="1"/>
</dbReference>
<dbReference type="PANTHER" id="PTHR33445">
    <property type="entry name" value="ATP SYNTHASE SUBUNIT B', CHLOROPLASTIC"/>
    <property type="match status" value="1"/>
</dbReference>
<evidence type="ECO:0000256" key="3">
    <source>
        <dbReference type="ARBA" id="ARBA00022547"/>
    </source>
</evidence>
<dbReference type="AlphaFoldDB" id="A0A1T3NWD5"/>
<sequence>MGPLKPDVGELIFGVIVFALVFAVFAKVLLPRIGKTLAERHDALEGGFDRATDIQAESEAALAELRAQMAETRRETALVRQQAAEEGARLIAEARAEGQRIREELVTTGHEKLNGDVTLATASLHAELGLIATELASKVLGEPVGTLVADSDVIERFMAELAELDETPEGGAADKG</sequence>
<dbReference type="GO" id="GO:0012505">
    <property type="term" value="C:endomembrane system"/>
    <property type="evidence" value="ECO:0007669"/>
    <property type="project" value="UniProtKB-SubCell"/>
</dbReference>
<dbReference type="EMBL" id="MWQN01000001">
    <property type="protein sequence ID" value="OPC81147.1"/>
    <property type="molecule type" value="Genomic_DNA"/>
</dbReference>
<evidence type="ECO:0000256" key="9">
    <source>
        <dbReference type="ARBA" id="ARBA00023310"/>
    </source>
</evidence>
<evidence type="ECO:0000256" key="6">
    <source>
        <dbReference type="ARBA" id="ARBA00022989"/>
    </source>
</evidence>
<keyword evidence="3 12" id="KW-0138">CF(0)</keyword>
<comment type="subcellular location">
    <subcellularLocation>
        <location evidence="12">Cell membrane</location>
        <topology evidence="12">Single-pass membrane protein</topology>
    </subcellularLocation>
    <subcellularLocation>
        <location evidence="11">Endomembrane system</location>
        <topology evidence="11">Single-pass membrane protein</topology>
    </subcellularLocation>
</comment>